<protein>
    <submittedName>
        <fullName evidence="1">Uncharacterized protein</fullName>
    </submittedName>
</protein>
<dbReference type="EMBL" id="AAXG02000042">
    <property type="protein sequence ID" value="EDM98116.1"/>
    <property type="molecule type" value="Genomic_DNA"/>
</dbReference>
<gene>
    <name evidence="1" type="ORF">BACCAP_03995</name>
</gene>
<name>A6P0I4_9FIRM</name>
<accession>A6P0I4</accession>
<reference evidence="1 2" key="2">
    <citation type="submission" date="2007-06" db="EMBL/GenBank/DDBJ databases">
        <title>Draft genome sequence of Pseudoflavonifractor capillosus ATCC 29799.</title>
        <authorList>
            <person name="Sudarsanam P."/>
            <person name="Ley R."/>
            <person name="Guruge J."/>
            <person name="Turnbaugh P.J."/>
            <person name="Mahowald M."/>
            <person name="Liep D."/>
            <person name="Gordon J."/>
        </authorList>
    </citation>
    <scope>NUCLEOTIDE SEQUENCE [LARGE SCALE GENOMIC DNA]</scope>
    <source>
        <strain evidence="1 2">ATCC 29799</strain>
    </source>
</reference>
<keyword evidence="2" id="KW-1185">Reference proteome</keyword>
<comment type="caution">
    <text evidence="1">The sequence shown here is derived from an EMBL/GenBank/DDBJ whole genome shotgun (WGS) entry which is preliminary data.</text>
</comment>
<dbReference type="STRING" id="411467.BACCAP_03995"/>
<organism evidence="1 2">
    <name type="scientific">Pseudoflavonifractor capillosus ATCC 29799</name>
    <dbReference type="NCBI Taxonomy" id="411467"/>
    <lineage>
        <taxon>Bacteria</taxon>
        <taxon>Bacillati</taxon>
        <taxon>Bacillota</taxon>
        <taxon>Clostridia</taxon>
        <taxon>Eubacteriales</taxon>
        <taxon>Oscillospiraceae</taxon>
        <taxon>Pseudoflavonifractor</taxon>
    </lineage>
</organism>
<dbReference type="AlphaFoldDB" id="A6P0I4"/>
<dbReference type="Proteomes" id="UP000003639">
    <property type="component" value="Unassembled WGS sequence"/>
</dbReference>
<evidence type="ECO:0000313" key="1">
    <source>
        <dbReference type="EMBL" id="EDM98116.1"/>
    </source>
</evidence>
<proteinExistence type="predicted"/>
<reference evidence="1 2" key="1">
    <citation type="submission" date="2007-04" db="EMBL/GenBank/DDBJ databases">
        <authorList>
            <person name="Fulton L."/>
            <person name="Clifton S."/>
            <person name="Fulton B."/>
            <person name="Xu J."/>
            <person name="Minx P."/>
            <person name="Pepin K.H."/>
            <person name="Johnson M."/>
            <person name="Thiruvilangam P."/>
            <person name="Bhonagiri V."/>
            <person name="Nash W.E."/>
            <person name="Mardis E.R."/>
            <person name="Wilson R.K."/>
        </authorList>
    </citation>
    <scope>NUCLEOTIDE SEQUENCE [LARGE SCALE GENOMIC DNA]</scope>
    <source>
        <strain evidence="1 2">ATCC 29799</strain>
    </source>
</reference>
<evidence type="ECO:0000313" key="2">
    <source>
        <dbReference type="Proteomes" id="UP000003639"/>
    </source>
</evidence>
<sequence>MTLVFELNRDFAEKDPQNLNLILFLSAKSQNNLHYP</sequence>